<dbReference type="EMBL" id="LUCM01005708">
    <property type="protein sequence ID" value="KAA0192417.1"/>
    <property type="molecule type" value="Genomic_DNA"/>
</dbReference>
<sequence length="387" mass="44787">MSSAGTTQVVHPKPWMSSMRARSASPKRIAPWSSRDGTAISRLTGGSDPQPITNVQNKHYRTMRNLENEYIRSLQQQIYLLELENSYVRQQAANAVDMQPAMIEEASKTVAKVKELQHRIESLELELYRKEAHIGILEQKHNRVDQQLKDNILNHDKETDELKRQLMTLRGEREMALRDCLQKDAQITELRNDLSRQKSSLAAAEVQLDLLRAKLENETAHVKELEKALIDKKTQMLQMNSTLKQLELQYKQDLTKTDVATNAEFQAKLERMQRQLSDCFLTAENERFIRDRQAADFDALVQENARLTADLIALKRQSDETRTALERIENRHNKEIAELNTLRQREKDLLFANATLRQDLNAENKKTVDLEKQVLHSNQNLLTITAR</sequence>
<dbReference type="AlphaFoldDB" id="A0A8E0RZB4"/>
<keyword evidence="1" id="KW-0175">Coiled coil</keyword>
<protein>
    <submittedName>
        <fullName evidence="3">Uncharacterized protein</fullName>
    </submittedName>
</protein>
<evidence type="ECO:0000313" key="3">
    <source>
        <dbReference type="EMBL" id="KAA0192417.1"/>
    </source>
</evidence>
<evidence type="ECO:0000313" key="4">
    <source>
        <dbReference type="Proteomes" id="UP000728185"/>
    </source>
</evidence>
<evidence type="ECO:0000256" key="1">
    <source>
        <dbReference type="SAM" id="Coils"/>
    </source>
</evidence>
<name>A0A8E0RZB4_9TREM</name>
<accession>A0A8E0RZB4</accession>
<dbReference type="Proteomes" id="UP000728185">
    <property type="component" value="Unassembled WGS sequence"/>
</dbReference>
<keyword evidence="4" id="KW-1185">Reference proteome</keyword>
<evidence type="ECO:0000256" key="2">
    <source>
        <dbReference type="SAM" id="MobiDB-lite"/>
    </source>
</evidence>
<organism evidence="3 4">
    <name type="scientific">Fasciolopsis buskii</name>
    <dbReference type="NCBI Taxonomy" id="27845"/>
    <lineage>
        <taxon>Eukaryota</taxon>
        <taxon>Metazoa</taxon>
        <taxon>Spiralia</taxon>
        <taxon>Lophotrochozoa</taxon>
        <taxon>Platyhelminthes</taxon>
        <taxon>Trematoda</taxon>
        <taxon>Digenea</taxon>
        <taxon>Plagiorchiida</taxon>
        <taxon>Echinostomata</taxon>
        <taxon>Echinostomatoidea</taxon>
        <taxon>Fasciolidae</taxon>
        <taxon>Fasciolopsis</taxon>
    </lineage>
</organism>
<dbReference type="OrthoDB" id="2130396at2759"/>
<proteinExistence type="predicted"/>
<feature type="region of interest" description="Disordered" evidence="2">
    <location>
        <begin position="1"/>
        <end position="54"/>
    </location>
</feature>
<gene>
    <name evidence="3" type="ORF">FBUS_10573</name>
</gene>
<comment type="caution">
    <text evidence="3">The sequence shown here is derived from an EMBL/GenBank/DDBJ whole genome shotgun (WGS) entry which is preliminary data.</text>
</comment>
<feature type="coiled-coil region" evidence="1">
    <location>
        <begin position="297"/>
        <end position="373"/>
    </location>
</feature>
<reference evidence="3" key="1">
    <citation type="submission" date="2019-05" db="EMBL/GenBank/DDBJ databases">
        <title>Annotation for the trematode Fasciolopsis buski.</title>
        <authorList>
            <person name="Choi Y.-J."/>
        </authorList>
    </citation>
    <scope>NUCLEOTIDE SEQUENCE</scope>
    <source>
        <strain evidence="3">HT</strain>
        <tissue evidence="3">Whole worm</tissue>
    </source>
</reference>
<feature type="coiled-coil region" evidence="1">
    <location>
        <begin position="187"/>
        <end position="235"/>
    </location>
</feature>
<feature type="coiled-coil region" evidence="1">
    <location>
        <begin position="106"/>
        <end position="133"/>
    </location>
</feature>